<keyword evidence="4" id="KW-1185">Reference proteome</keyword>
<protein>
    <submittedName>
        <fullName evidence="5">Uncharacterized protein LOC130509251</fullName>
    </submittedName>
</protein>
<feature type="zinc finger region" description="C3H1-type" evidence="2">
    <location>
        <begin position="251"/>
        <end position="278"/>
    </location>
</feature>
<dbReference type="GeneID" id="130509251"/>
<dbReference type="InterPro" id="IPR046349">
    <property type="entry name" value="C1-like_sf"/>
</dbReference>
<evidence type="ECO:0000256" key="1">
    <source>
        <dbReference type="ARBA" id="ARBA00022737"/>
    </source>
</evidence>
<proteinExistence type="predicted"/>
<evidence type="ECO:0000313" key="4">
    <source>
        <dbReference type="Proteomes" id="UP000504610"/>
    </source>
</evidence>
<dbReference type="KEGG" id="rsz:130509251"/>
<dbReference type="Proteomes" id="UP000504610">
    <property type="component" value="Chromosome 3"/>
</dbReference>
<evidence type="ECO:0000313" key="5">
    <source>
        <dbReference type="RefSeq" id="XP_056860995.1"/>
    </source>
</evidence>
<sequence length="481" mass="55403">MEEAYLLMNIACVEKPRVLSIDQQPKWRHEHKLSLFPRRAALLTCNVCALDDSSSPIYMCPPCDFVVHLRCLKLPRVIRMSRHLHRIYFVPSFGKGDRSCGVCRKEINSDYGGYSCIKDGCSYAAHSKCATRINVWDGEELEHVPEEIEEEEEPFMRISDGIIQHFSHQQHHLRLLDENMGRDYDEDKQCHACITPIYFGNFYSCMQCDFILHEACANLSRKILNPIHPHLLSLSLVERKDSVYAMSSCKACRRYYTAGFFYECTKGEECNFELHVQCATISEPLIHGSHMQPLFLTSKPGEGRTCSVCDTIEPVFVETFNCIECEFSLCYGCATTPQKVRYKHDKHVLSLAYGGREETNTVMNWCELCERKIEPKERFYACDDYCCATLHVACLIGEDLYIKPGSSFFYYSNINVHVLPNNHHMSRPICNFCNQRCQQKTVFQRSRSIVCCLLHTLFRKSPVANLFCSMSCRAFALGRGK</sequence>
<gene>
    <name evidence="5" type="primary">LOC130509251</name>
</gene>
<dbReference type="GO" id="GO:0008270">
    <property type="term" value="F:zinc ion binding"/>
    <property type="evidence" value="ECO:0007669"/>
    <property type="project" value="UniProtKB-KW"/>
</dbReference>
<dbReference type="InterPro" id="IPR004146">
    <property type="entry name" value="DC1"/>
</dbReference>
<name>A0A9W3DAR0_RAPSA</name>
<dbReference type="SUPFAM" id="SSF57889">
    <property type="entry name" value="Cysteine-rich domain"/>
    <property type="match status" value="3"/>
</dbReference>
<dbReference type="PROSITE" id="PS50103">
    <property type="entry name" value="ZF_C3H1"/>
    <property type="match status" value="1"/>
</dbReference>
<keyword evidence="2" id="KW-0863">Zinc-finger</keyword>
<reference evidence="5" key="2">
    <citation type="submission" date="2025-08" db="UniProtKB">
        <authorList>
            <consortium name="RefSeq"/>
        </authorList>
    </citation>
    <scope>IDENTIFICATION</scope>
    <source>
        <tissue evidence="5">Leaf</tissue>
    </source>
</reference>
<feature type="domain" description="C3H1-type" evidence="3">
    <location>
        <begin position="251"/>
        <end position="278"/>
    </location>
</feature>
<dbReference type="PANTHER" id="PTHR32410">
    <property type="entry name" value="CYSTEINE/HISTIDINE-RICH C1 DOMAIN FAMILY PROTEIN"/>
    <property type="match status" value="1"/>
</dbReference>
<keyword evidence="2" id="KW-0862">Zinc</keyword>
<dbReference type="RefSeq" id="XP_056860995.1">
    <property type="nucleotide sequence ID" value="XM_057005015.1"/>
</dbReference>
<dbReference type="InterPro" id="IPR054483">
    <property type="entry name" value="DC1-like_CT"/>
</dbReference>
<dbReference type="InterPro" id="IPR000571">
    <property type="entry name" value="Znf_CCCH"/>
</dbReference>
<organism evidence="4 5">
    <name type="scientific">Raphanus sativus</name>
    <name type="common">Radish</name>
    <name type="synonym">Raphanus raphanistrum var. sativus</name>
    <dbReference type="NCBI Taxonomy" id="3726"/>
    <lineage>
        <taxon>Eukaryota</taxon>
        <taxon>Viridiplantae</taxon>
        <taxon>Streptophyta</taxon>
        <taxon>Embryophyta</taxon>
        <taxon>Tracheophyta</taxon>
        <taxon>Spermatophyta</taxon>
        <taxon>Magnoliopsida</taxon>
        <taxon>eudicotyledons</taxon>
        <taxon>Gunneridae</taxon>
        <taxon>Pentapetalae</taxon>
        <taxon>rosids</taxon>
        <taxon>malvids</taxon>
        <taxon>Brassicales</taxon>
        <taxon>Brassicaceae</taxon>
        <taxon>Brassiceae</taxon>
        <taxon>Raphanus</taxon>
    </lineage>
</organism>
<accession>A0A9W3DAR0</accession>
<evidence type="ECO:0000259" key="3">
    <source>
        <dbReference type="PROSITE" id="PS50103"/>
    </source>
</evidence>
<reference evidence="4" key="1">
    <citation type="journal article" date="2019" name="Database">
        <title>The radish genome database (RadishGD): an integrated information resource for radish genomics.</title>
        <authorList>
            <person name="Yu H.J."/>
            <person name="Baek S."/>
            <person name="Lee Y.J."/>
            <person name="Cho A."/>
            <person name="Mun J.H."/>
        </authorList>
    </citation>
    <scope>NUCLEOTIDE SEQUENCE [LARGE SCALE GENOMIC DNA]</scope>
    <source>
        <strain evidence="4">cv. WK10039</strain>
    </source>
</reference>
<dbReference type="InterPro" id="IPR053192">
    <property type="entry name" value="Vacuole_Formation_Reg"/>
</dbReference>
<dbReference type="OrthoDB" id="1024566at2759"/>
<dbReference type="Pfam" id="PF22926">
    <property type="entry name" value="C1-like_CT"/>
    <property type="match status" value="1"/>
</dbReference>
<dbReference type="AlphaFoldDB" id="A0A9W3DAR0"/>
<keyword evidence="2" id="KW-0479">Metal-binding</keyword>
<keyword evidence="1" id="KW-0677">Repeat</keyword>
<dbReference type="Pfam" id="PF03107">
    <property type="entry name" value="C1_2"/>
    <property type="match status" value="5"/>
</dbReference>
<evidence type="ECO:0000256" key="2">
    <source>
        <dbReference type="PROSITE-ProRule" id="PRU00723"/>
    </source>
</evidence>
<dbReference type="PANTHER" id="PTHR32410:SF153">
    <property type="entry name" value="CHP-RICH ZINC FINGER PROTEIN-LIKE-RELATED"/>
    <property type="match status" value="1"/>
</dbReference>